<feature type="transmembrane region" description="Helical" evidence="1">
    <location>
        <begin position="308"/>
        <end position="324"/>
    </location>
</feature>
<evidence type="ECO:0000313" key="3">
    <source>
        <dbReference type="EMBL" id="TAJ45199.1"/>
    </source>
</evidence>
<feature type="transmembrane region" description="Helical" evidence="1">
    <location>
        <begin position="35"/>
        <end position="59"/>
    </location>
</feature>
<organism evidence="3 4">
    <name type="scientific">Methanofollis fontis</name>
    <dbReference type="NCBI Taxonomy" id="2052832"/>
    <lineage>
        <taxon>Archaea</taxon>
        <taxon>Methanobacteriati</taxon>
        <taxon>Methanobacteriota</taxon>
        <taxon>Stenosarchaea group</taxon>
        <taxon>Methanomicrobia</taxon>
        <taxon>Methanomicrobiales</taxon>
        <taxon>Methanomicrobiaceae</taxon>
        <taxon>Methanofollis</taxon>
    </lineage>
</organism>
<reference evidence="3 4" key="1">
    <citation type="submission" date="2017-11" db="EMBL/GenBank/DDBJ databases">
        <title>Isolation and Characterization of Methanofollis Species from Methane Seep Offshore SW Taiwan.</title>
        <authorList>
            <person name="Teng N.-H."/>
            <person name="Lai M.-C."/>
            <person name="Chen S.-C."/>
        </authorList>
    </citation>
    <scope>NUCLEOTIDE SEQUENCE [LARGE SCALE GENOMIC DNA]</scope>
    <source>
        <strain evidence="3 4">FWC-SCC2</strain>
    </source>
</reference>
<comment type="caution">
    <text evidence="3">The sequence shown here is derived from an EMBL/GenBank/DDBJ whole genome shotgun (WGS) entry which is preliminary data.</text>
</comment>
<sequence>MDRTSYHPLLILGAILAGAAAIAVAFSGDPQSEIGLFFSTGAEVAPIVLLALLAHLAILRPRLKPLVVTLAVVLILSLAALSWMLSLAPWFFTTDLDNPPARMVVTFFVSMLLCSGAFLICCLGFSRRVRSRLARHIPIDPDNFVHTIGLVVIGALTLFPLIPLTVLGHAPLVDLMANPDFVLAPITPAEAAKTDFYGLLWTVAGVFLAAGLLVRRTLSEVLDRLGVVVPDRREVLFALGAGVALVGIFWVVDHAIIGLWMHLGWGVTDQDYMRSLFAAYLTPAAAVVAAIVAGVGEELAIRGLLQPRFGIAFSVAVFASLHAYQYAWDGVLSVLLAGCVFAVLRLRTNTTVCAITHATYDLVLFALLMTGIGWV</sequence>
<dbReference type="Proteomes" id="UP000292580">
    <property type="component" value="Unassembled WGS sequence"/>
</dbReference>
<proteinExistence type="predicted"/>
<keyword evidence="1" id="KW-0812">Transmembrane</keyword>
<dbReference type="OrthoDB" id="112353at2157"/>
<dbReference type="GO" id="GO:0008237">
    <property type="term" value="F:metallopeptidase activity"/>
    <property type="evidence" value="ECO:0007669"/>
    <property type="project" value="UniProtKB-KW"/>
</dbReference>
<dbReference type="RefSeq" id="WP_130645539.1">
    <property type="nucleotide sequence ID" value="NZ_PGCL01000001.1"/>
</dbReference>
<keyword evidence="3" id="KW-0645">Protease</keyword>
<feature type="domain" description="CAAX prenyl protease 2/Lysostaphin resistance protein A-like" evidence="2">
    <location>
        <begin position="284"/>
        <end position="363"/>
    </location>
</feature>
<protein>
    <submittedName>
        <fullName evidence="3">CPBP family intramembrane metalloprotease domain-containing protein</fullName>
    </submittedName>
</protein>
<dbReference type="EMBL" id="PGCL01000001">
    <property type="protein sequence ID" value="TAJ45199.1"/>
    <property type="molecule type" value="Genomic_DNA"/>
</dbReference>
<dbReference type="GO" id="GO:0006508">
    <property type="term" value="P:proteolysis"/>
    <property type="evidence" value="ECO:0007669"/>
    <property type="project" value="UniProtKB-KW"/>
</dbReference>
<keyword evidence="1" id="KW-0472">Membrane</keyword>
<accession>A0A483CZ10</accession>
<dbReference type="GO" id="GO:0080120">
    <property type="term" value="P:CAAX-box protein maturation"/>
    <property type="evidence" value="ECO:0007669"/>
    <property type="project" value="UniProtKB-ARBA"/>
</dbReference>
<feature type="transmembrane region" description="Helical" evidence="1">
    <location>
        <begin position="277"/>
        <end position="296"/>
    </location>
</feature>
<dbReference type="GO" id="GO:0004175">
    <property type="term" value="F:endopeptidase activity"/>
    <property type="evidence" value="ECO:0007669"/>
    <property type="project" value="UniProtKB-ARBA"/>
</dbReference>
<name>A0A483CZ10_9EURY</name>
<keyword evidence="3" id="KW-0482">Metalloprotease</keyword>
<feature type="transmembrane region" description="Helical" evidence="1">
    <location>
        <begin position="147"/>
        <end position="170"/>
    </location>
</feature>
<keyword evidence="4" id="KW-1185">Reference proteome</keyword>
<feature type="transmembrane region" description="Helical" evidence="1">
    <location>
        <begin position="196"/>
        <end position="214"/>
    </location>
</feature>
<evidence type="ECO:0000259" key="2">
    <source>
        <dbReference type="Pfam" id="PF02517"/>
    </source>
</evidence>
<keyword evidence="3" id="KW-0378">Hydrolase</keyword>
<dbReference type="Pfam" id="PF02517">
    <property type="entry name" value="Rce1-like"/>
    <property type="match status" value="1"/>
</dbReference>
<feature type="transmembrane region" description="Helical" evidence="1">
    <location>
        <begin position="358"/>
        <end position="374"/>
    </location>
</feature>
<dbReference type="AlphaFoldDB" id="A0A483CZ10"/>
<keyword evidence="1" id="KW-1133">Transmembrane helix</keyword>
<evidence type="ECO:0000313" key="4">
    <source>
        <dbReference type="Proteomes" id="UP000292580"/>
    </source>
</evidence>
<feature type="transmembrane region" description="Helical" evidence="1">
    <location>
        <begin position="104"/>
        <end position="126"/>
    </location>
</feature>
<feature type="transmembrane region" description="Helical" evidence="1">
    <location>
        <begin position="235"/>
        <end position="257"/>
    </location>
</feature>
<feature type="transmembrane region" description="Helical" evidence="1">
    <location>
        <begin position="66"/>
        <end position="92"/>
    </location>
</feature>
<feature type="transmembrane region" description="Helical" evidence="1">
    <location>
        <begin position="330"/>
        <end position="346"/>
    </location>
</feature>
<evidence type="ECO:0000256" key="1">
    <source>
        <dbReference type="SAM" id="Phobius"/>
    </source>
</evidence>
<gene>
    <name evidence="3" type="ORF">CUJ86_00130</name>
</gene>
<dbReference type="InterPro" id="IPR003675">
    <property type="entry name" value="Rce1/LyrA-like_dom"/>
</dbReference>